<comment type="function">
    <text evidence="8">Ferredoxins are iron-sulfur proteins that transfer electrons in a wide variety of metabolic reactions.</text>
</comment>
<dbReference type="GO" id="GO:0009055">
    <property type="term" value="F:electron transfer activity"/>
    <property type="evidence" value="ECO:0007669"/>
    <property type="project" value="UniProtKB-UniRule"/>
</dbReference>
<dbReference type="Pfam" id="PF13370">
    <property type="entry name" value="Fer4_13"/>
    <property type="match status" value="1"/>
</dbReference>
<keyword evidence="5 8" id="KW-0408">Iron</keyword>
<dbReference type="InterPro" id="IPR017896">
    <property type="entry name" value="4Fe4S_Fe-S-bd"/>
</dbReference>
<evidence type="ECO:0000313" key="11">
    <source>
        <dbReference type="Proteomes" id="UP000680866"/>
    </source>
</evidence>
<dbReference type="AlphaFoldDB" id="A0A810MXB0"/>
<dbReference type="GO" id="GO:0005506">
    <property type="term" value="F:iron ion binding"/>
    <property type="evidence" value="ECO:0007669"/>
    <property type="project" value="UniProtKB-UniRule"/>
</dbReference>
<evidence type="ECO:0000256" key="8">
    <source>
        <dbReference type="RuleBase" id="RU368020"/>
    </source>
</evidence>
<dbReference type="Proteomes" id="UP000680866">
    <property type="component" value="Chromosome"/>
</dbReference>
<evidence type="ECO:0000256" key="6">
    <source>
        <dbReference type="ARBA" id="ARBA00023014"/>
    </source>
</evidence>
<dbReference type="RefSeq" id="WP_357518995.1">
    <property type="nucleotide sequence ID" value="NZ_JBFAIZ010000041.1"/>
</dbReference>
<evidence type="ECO:0000313" key="10">
    <source>
        <dbReference type="EMBL" id="BCJ64243.1"/>
    </source>
</evidence>
<evidence type="ECO:0000256" key="2">
    <source>
        <dbReference type="ARBA" id="ARBA00022448"/>
    </source>
</evidence>
<dbReference type="PANTHER" id="PTHR36923">
    <property type="entry name" value="FERREDOXIN"/>
    <property type="match status" value="1"/>
</dbReference>
<dbReference type="PROSITE" id="PS51379">
    <property type="entry name" value="4FE4S_FER_2"/>
    <property type="match status" value="1"/>
</dbReference>
<keyword evidence="3 8" id="KW-0479">Metal-binding</keyword>
<keyword evidence="2 8" id="KW-0813">Transport</keyword>
<dbReference type="PRINTS" id="PR00352">
    <property type="entry name" value="3FE4SFRDOXIN"/>
</dbReference>
<feature type="domain" description="4Fe-4S ferredoxin-type" evidence="9">
    <location>
        <begin position="6"/>
        <end position="35"/>
    </location>
</feature>
<accession>A0A810MXB0</accession>
<name>A0A810MXB0_9ACTN</name>
<keyword evidence="4 8" id="KW-0249">Electron transport</keyword>
<sequence length="80" mass="8500">MVSALWRVHVDPRRCIGSGICAGAAPDHFVLVADASVALAELIEPSQEVTDAAESCPMEAITVRDALDDRQISPGRDGRL</sequence>
<comment type="cofactor">
    <cofactor evidence="1">
        <name>[3Fe-4S] cluster</name>
        <dbReference type="ChEBI" id="CHEBI:21137"/>
    </cofactor>
</comment>
<dbReference type="EMBL" id="AP023359">
    <property type="protein sequence ID" value="BCJ64243.1"/>
    <property type="molecule type" value="Genomic_DNA"/>
</dbReference>
<dbReference type="InterPro" id="IPR001080">
    <property type="entry name" value="3Fe4S_ferredoxin"/>
</dbReference>
<evidence type="ECO:0000256" key="3">
    <source>
        <dbReference type="ARBA" id="ARBA00022723"/>
    </source>
</evidence>
<dbReference type="KEGG" id="pry:Prubr_12640"/>
<evidence type="ECO:0000256" key="5">
    <source>
        <dbReference type="ARBA" id="ARBA00023004"/>
    </source>
</evidence>
<dbReference type="PANTHER" id="PTHR36923:SF3">
    <property type="entry name" value="FERREDOXIN"/>
    <property type="match status" value="1"/>
</dbReference>
<dbReference type="InterPro" id="IPR051269">
    <property type="entry name" value="Fe-S_cluster_ET"/>
</dbReference>
<keyword evidence="11" id="KW-1185">Reference proteome</keyword>
<evidence type="ECO:0000256" key="4">
    <source>
        <dbReference type="ARBA" id="ARBA00022982"/>
    </source>
</evidence>
<gene>
    <name evidence="10" type="ORF">Prubr_12640</name>
</gene>
<keyword evidence="6 8" id="KW-0411">Iron-sulfur</keyword>
<proteinExistence type="predicted"/>
<reference evidence="10" key="1">
    <citation type="submission" date="2020-08" db="EMBL/GenBank/DDBJ databases">
        <title>Whole genome shotgun sequence of Polymorphospora rubra NBRC 101157.</title>
        <authorList>
            <person name="Komaki H."/>
            <person name="Tamura T."/>
        </authorList>
    </citation>
    <scope>NUCLEOTIDE SEQUENCE</scope>
    <source>
        <strain evidence="10">NBRC 101157</strain>
    </source>
</reference>
<organism evidence="10 11">
    <name type="scientific">Polymorphospora rubra</name>
    <dbReference type="NCBI Taxonomy" id="338584"/>
    <lineage>
        <taxon>Bacteria</taxon>
        <taxon>Bacillati</taxon>
        <taxon>Actinomycetota</taxon>
        <taxon>Actinomycetes</taxon>
        <taxon>Micromonosporales</taxon>
        <taxon>Micromonosporaceae</taxon>
        <taxon>Polymorphospora</taxon>
    </lineage>
</organism>
<evidence type="ECO:0000256" key="1">
    <source>
        <dbReference type="ARBA" id="ARBA00001927"/>
    </source>
</evidence>
<evidence type="ECO:0000259" key="9">
    <source>
        <dbReference type="PROSITE" id="PS51379"/>
    </source>
</evidence>
<protein>
    <recommendedName>
        <fullName evidence="8">Ferredoxin</fullName>
    </recommendedName>
</protein>
<dbReference type="SUPFAM" id="SSF54862">
    <property type="entry name" value="4Fe-4S ferredoxins"/>
    <property type="match status" value="1"/>
</dbReference>
<dbReference type="Gene3D" id="3.30.70.20">
    <property type="match status" value="1"/>
</dbReference>
<dbReference type="GO" id="GO:0051538">
    <property type="term" value="F:3 iron, 4 sulfur cluster binding"/>
    <property type="evidence" value="ECO:0007669"/>
    <property type="project" value="UniProtKB-KW"/>
</dbReference>
<keyword evidence="7" id="KW-0003">3Fe-4S</keyword>
<evidence type="ECO:0000256" key="7">
    <source>
        <dbReference type="ARBA" id="ARBA00023291"/>
    </source>
</evidence>